<evidence type="ECO:0000313" key="2">
    <source>
        <dbReference type="EMBL" id="SIT20857.1"/>
    </source>
</evidence>
<protein>
    <recommendedName>
        <fullName evidence="4">DUF4280 domain-containing protein</fullName>
    </recommendedName>
</protein>
<dbReference type="InterPro" id="IPR025460">
    <property type="entry name" value="DUF4280"/>
</dbReference>
<keyword evidence="1" id="KW-0472">Membrane</keyword>
<evidence type="ECO:0000313" key="3">
    <source>
        <dbReference type="Proteomes" id="UP000186744"/>
    </source>
</evidence>
<reference evidence="3" key="1">
    <citation type="submission" date="2017-01" db="EMBL/GenBank/DDBJ databases">
        <authorList>
            <person name="Varghese N."/>
            <person name="Submissions S."/>
        </authorList>
    </citation>
    <scope>NUCLEOTIDE SEQUENCE [LARGE SCALE GENOMIC DNA]</scope>
    <source>
        <strain evidence="3">DSM 18017</strain>
    </source>
</reference>
<feature type="transmembrane region" description="Helical" evidence="1">
    <location>
        <begin position="55"/>
        <end position="76"/>
    </location>
</feature>
<accession>A0A1N7QE59</accession>
<organism evidence="2 3">
    <name type="scientific">Chryseobacterium ureilyticum</name>
    <dbReference type="NCBI Taxonomy" id="373668"/>
    <lineage>
        <taxon>Bacteria</taxon>
        <taxon>Pseudomonadati</taxon>
        <taxon>Bacteroidota</taxon>
        <taxon>Flavobacteriia</taxon>
        <taxon>Flavobacteriales</taxon>
        <taxon>Weeksellaceae</taxon>
        <taxon>Chryseobacterium group</taxon>
        <taxon>Chryseobacterium</taxon>
    </lineage>
</organism>
<dbReference type="STRING" id="373668.SAMN05421786_10914"/>
<dbReference type="EMBL" id="FTOL01000009">
    <property type="protein sequence ID" value="SIT20857.1"/>
    <property type="molecule type" value="Genomic_DNA"/>
</dbReference>
<proteinExistence type="predicted"/>
<dbReference type="Proteomes" id="UP000186744">
    <property type="component" value="Unassembled WGS sequence"/>
</dbReference>
<dbReference type="OrthoDB" id="1454494at2"/>
<evidence type="ECO:0000256" key="1">
    <source>
        <dbReference type="SAM" id="Phobius"/>
    </source>
</evidence>
<keyword evidence="1" id="KW-1133">Transmembrane helix</keyword>
<evidence type="ECO:0008006" key="4">
    <source>
        <dbReference type="Google" id="ProtNLM"/>
    </source>
</evidence>
<gene>
    <name evidence="2" type="ORF">SAMN05421786_10914</name>
</gene>
<dbReference type="Pfam" id="PF14107">
    <property type="entry name" value="DUF4280"/>
    <property type="match status" value="1"/>
</dbReference>
<feature type="transmembrane region" description="Helical" evidence="1">
    <location>
        <begin position="88"/>
        <end position="115"/>
    </location>
</feature>
<name>A0A1N7QE59_9FLAO</name>
<keyword evidence="3" id="KW-1185">Reference proteome</keyword>
<sequence length="458" mass="47499">MSKLYVPDGAWLVCSNGMKKQQIKVTSQSTVTIAGGHLKATVDDRPGGNFICGKMMLIGAVAGAALAAVFIVGTIASGGTLAVGAGALMAAAAAGGAATGGLISLIPSICGAALYNWTPYDKNVLTSGKHPLLENSTIDCLLGGKVIILYSEKAADEMTDVIIGDTAIGVVGTIAFSYLMGPALKAFGLVGKTGLALIKSHGLWTSAMGSYALGVGGSSLLVYGANEGVSAIKEFAYENTPLPGTERTYGDYVNGFETDVTKLKEVGLSKADSSADKPIQEVINDSGSAADIGAIKTVGDRSSNYSITERSTSVRLDDIEEHGATTRTENGRVAGAYEGRNPVNTSGTRIVNQDYGGRYQEYERSSTTTNTQYDPIRPKDAFKTGAGSIINYGKDQWGKPKFDKDGANGGGLLLGFVQDAGKAIGNFLLEGQAKDVLEALKKEEMEARASITVVAGND</sequence>
<keyword evidence="1" id="KW-0812">Transmembrane</keyword>
<dbReference type="AlphaFoldDB" id="A0A1N7QE59"/>